<evidence type="ECO:0000313" key="2">
    <source>
        <dbReference type="Proteomes" id="UP001143509"/>
    </source>
</evidence>
<name>A0ABQ5TCU8_9CAUL</name>
<dbReference type="Proteomes" id="UP001143509">
    <property type="component" value="Unassembled WGS sequence"/>
</dbReference>
<dbReference type="InterPro" id="IPR021070">
    <property type="entry name" value="Killing_trait_RebB"/>
</dbReference>
<keyword evidence="2" id="KW-1185">Reference proteome</keyword>
<protein>
    <recommendedName>
        <fullName evidence="3">Killing trait domain-containing protein</fullName>
    </recommendedName>
</protein>
<sequence length="125" mass="13228">MAEAKTTDKPADKAAEGSTARLGDFEDVMKLMLELSKNPATAPTAEAVANTLLTVIGSGPSFAAMQSLVAANQASGMMYHNAVANQQTTNILGMVATMNCVQALMDKPSVIPWPDLTPRREEAFE</sequence>
<organism evidence="1 2">
    <name type="scientific">Brevundimonas intermedia</name>
    <dbReference type="NCBI Taxonomy" id="74315"/>
    <lineage>
        <taxon>Bacteria</taxon>
        <taxon>Pseudomonadati</taxon>
        <taxon>Pseudomonadota</taxon>
        <taxon>Alphaproteobacteria</taxon>
        <taxon>Caulobacterales</taxon>
        <taxon>Caulobacteraceae</taxon>
        <taxon>Brevundimonas</taxon>
    </lineage>
</organism>
<evidence type="ECO:0000313" key="1">
    <source>
        <dbReference type="EMBL" id="GLK49874.1"/>
    </source>
</evidence>
<dbReference type="Pfam" id="PF11747">
    <property type="entry name" value="RebB"/>
    <property type="match status" value="1"/>
</dbReference>
<dbReference type="EMBL" id="BSFD01000011">
    <property type="protein sequence ID" value="GLK49874.1"/>
    <property type="molecule type" value="Genomic_DNA"/>
</dbReference>
<accession>A0ABQ5TCU8</accession>
<proteinExistence type="predicted"/>
<reference evidence="1" key="1">
    <citation type="journal article" date="2014" name="Int. J. Syst. Evol. Microbiol.">
        <title>Complete genome of a new Firmicutes species belonging to the dominant human colonic microbiota ('Ruminococcus bicirculans') reveals two chromosomes and a selective capacity to utilize plant glucans.</title>
        <authorList>
            <consortium name="NISC Comparative Sequencing Program"/>
            <person name="Wegmann U."/>
            <person name="Louis P."/>
            <person name="Goesmann A."/>
            <person name="Henrissat B."/>
            <person name="Duncan S.H."/>
            <person name="Flint H.J."/>
        </authorList>
    </citation>
    <scope>NUCLEOTIDE SEQUENCE</scope>
    <source>
        <strain evidence="1">VKM B-1499</strain>
    </source>
</reference>
<gene>
    <name evidence="1" type="ORF">GCM10017620_28480</name>
</gene>
<comment type="caution">
    <text evidence="1">The sequence shown here is derived from an EMBL/GenBank/DDBJ whole genome shotgun (WGS) entry which is preliminary data.</text>
</comment>
<evidence type="ECO:0008006" key="3">
    <source>
        <dbReference type="Google" id="ProtNLM"/>
    </source>
</evidence>
<dbReference type="RefSeq" id="WP_271166048.1">
    <property type="nucleotide sequence ID" value="NZ_BSFD01000011.1"/>
</dbReference>
<reference evidence="1" key="2">
    <citation type="submission" date="2023-01" db="EMBL/GenBank/DDBJ databases">
        <authorList>
            <person name="Sun Q."/>
            <person name="Evtushenko L."/>
        </authorList>
    </citation>
    <scope>NUCLEOTIDE SEQUENCE</scope>
    <source>
        <strain evidence="1">VKM B-1499</strain>
    </source>
</reference>